<protein>
    <submittedName>
        <fullName evidence="2">Uncharacterized protein</fullName>
    </submittedName>
</protein>
<organism evidence="2 3">
    <name type="scientific">Corchorus capsularis</name>
    <name type="common">Jute</name>
    <dbReference type="NCBI Taxonomy" id="210143"/>
    <lineage>
        <taxon>Eukaryota</taxon>
        <taxon>Viridiplantae</taxon>
        <taxon>Streptophyta</taxon>
        <taxon>Embryophyta</taxon>
        <taxon>Tracheophyta</taxon>
        <taxon>Spermatophyta</taxon>
        <taxon>Magnoliopsida</taxon>
        <taxon>eudicotyledons</taxon>
        <taxon>Gunneridae</taxon>
        <taxon>Pentapetalae</taxon>
        <taxon>rosids</taxon>
        <taxon>malvids</taxon>
        <taxon>Malvales</taxon>
        <taxon>Malvaceae</taxon>
        <taxon>Grewioideae</taxon>
        <taxon>Apeibeae</taxon>
        <taxon>Corchorus</taxon>
    </lineage>
</organism>
<keyword evidence="3" id="KW-1185">Reference proteome</keyword>
<dbReference type="Gramene" id="OMO59063">
    <property type="protein sequence ID" value="OMO59063"/>
    <property type="gene ID" value="CCACVL1_25126"/>
</dbReference>
<evidence type="ECO:0000313" key="2">
    <source>
        <dbReference type="EMBL" id="OMO59063.1"/>
    </source>
</evidence>
<dbReference type="Proteomes" id="UP000188268">
    <property type="component" value="Unassembled WGS sequence"/>
</dbReference>
<dbReference type="EMBL" id="AWWV01014038">
    <property type="protein sequence ID" value="OMO59063.1"/>
    <property type="molecule type" value="Genomic_DNA"/>
</dbReference>
<feature type="region of interest" description="Disordered" evidence="1">
    <location>
        <begin position="1"/>
        <end position="20"/>
    </location>
</feature>
<dbReference type="AlphaFoldDB" id="A0A1R3GLT9"/>
<accession>A0A1R3GLT9</accession>
<sequence>MTSPAASLGEVNDQNPTSPTLTLSHNVNFLSQTCSLNADSSYPTKSKF</sequence>
<gene>
    <name evidence="2" type="ORF">CCACVL1_25126</name>
</gene>
<reference evidence="2 3" key="1">
    <citation type="submission" date="2013-09" db="EMBL/GenBank/DDBJ databases">
        <title>Corchorus capsularis genome sequencing.</title>
        <authorList>
            <person name="Alam M."/>
            <person name="Haque M.S."/>
            <person name="Islam M.S."/>
            <person name="Emdad E.M."/>
            <person name="Islam M.M."/>
            <person name="Ahmed B."/>
            <person name="Halim A."/>
            <person name="Hossen Q.M.M."/>
            <person name="Hossain M.Z."/>
            <person name="Ahmed R."/>
            <person name="Khan M.M."/>
            <person name="Islam R."/>
            <person name="Rashid M.M."/>
            <person name="Khan S.A."/>
            <person name="Rahman M.S."/>
            <person name="Alam M."/>
        </authorList>
    </citation>
    <scope>NUCLEOTIDE SEQUENCE [LARGE SCALE GENOMIC DNA]</scope>
    <source>
        <strain evidence="3">cv. CVL-1</strain>
        <tissue evidence="2">Whole seedling</tissue>
    </source>
</reference>
<comment type="caution">
    <text evidence="2">The sequence shown here is derived from an EMBL/GenBank/DDBJ whole genome shotgun (WGS) entry which is preliminary data.</text>
</comment>
<evidence type="ECO:0000256" key="1">
    <source>
        <dbReference type="SAM" id="MobiDB-lite"/>
    </source>
</evidence>
<name>A0A1R3GLT9_COCAP</name>
<evidence type="ECO:0000313" key="3">
    <source>
        <dbReference type="Proteomes" id="UP000188268"/>
    </source>
</evidence>
<proteinExistence type="predicted"/>